<feature type="compositionally biased region" description="Low complexity" evidence="1">
    <location>
        <begin position="65"/>
        <end position="74"/>
    </location>
</feature>
<dbReference type="OrthoDB" id="3290566at2"/>
<protein>
    <submittedName>
        <fullName evidence="2">Uncharacterized protein</fullName>
    </submittedName>
</protein>
<dbReference type="AlphaFoldDB" id="A0A1S1Q993"/>
<dbReference type="RefSeq" id="WP_071089107.1">
    <property type="nucleotide sequence ID" value="NZ_MBLM01000152.1"/>
</dbReference>
<accession>A0A1S1Q993</accession>
<feature type="region of interest" description="Disordered" evidence="1">
    <location>
        <begin position="55"/>
        <end position="83"/>
    </location>
</feature>
<proteinExistence type="predicted"/>
<evidence type="ECO:0000256" key="1">
    <source>
        <dbReference type="SAM" id="MobiDB-lite"/>
    </source>
</evidence>
<evidence type="ECO:0000313" key="2">
    <source>
        <dbReference type="EMBL" id="OHV30530.1"/>
    </source>
</evidence>
<reference evidence="3" key="1">
    <citation type="submission" date="2016-07" db="EMBL/GenBank/DDBJ databases">
        <title>Sequence Frankia sp. strain CcI1.17.</title>
        <authorList>
            <person name="Ghodhbane-Gtari F."/>
            <person name="Swanson E."/>
            <person name="Gueddou A."/>
            <person name="Morris K."/>
            <person name="Hezbri K."/>
            <person name="Ktari A."/>
            <person name="Nouioui I."/>
            <person name="Abebe-Akele F."/>
            <person name="Simpson S."/>
            <person name="Thomas K."/>
            <person name="Gtari M."/>
            <person name="Tisa L.S."/>
            <person name="Hurst S."/>
        </authorList>
    </citation>
    <scope>NUCLEOTIDE SEQUENCE [LARGE SCALE GENOMIC DNA]</scope>
    <source>
        <strain evidence="3">Cc1.17</strain>
    </source>
</reference>
<evidence type="ECO:0000313" key="3">
    <source>
        <dbReference type="Proteomes" id="UP000179627"/>
    </source>
</evidence>
<keyword evidence="3" id="KW-1185">Reference proteome</keyword>
<comment type="caution">
    <text evidence="2">The sequence shown here is derived from an EMBL/GenBank/DDBJ whole genome shotgun (WGS) entry which is preliminary data.</text>
</comment>
<dbReference type="EMBL" id="MBLM01000152">
    <property type="protein sequence ID" value="OHV30530.1"/>
    <property type="molecule type" value="Genomic_DNA"/>
</dbReference>
<name>A0A1S1Q993_9ACTN</name>
<organism evidence="2 3">
    <name type="scientific">Parafrankia colletiae</name>
    <dbReference type="NCBI Taxonomy" id="573497"/>
    <lineage>
        <taxon>Bacteria</taxon>
        <taxon>Bacillati</taxon>
        <taxon>Actinomycetota</taxon>
        <taxon>Actinomycetes</taxon>
        <taxon>Frankiales</taxon>
        <taxon>Frankiaceae</taxon>
        <taxon>Parafrankia</taxon>
    </lineage>
</organism>
<dbReference type="Proteomes" id="UP000179627">
    <property type="component" value="Unassembled WGS sequence"/>
</dbReference>
<sequence length="189" mass="20275">MAGLRGRGPARGGDGGDTVSADEVAAWFTARVPEGWFTGPPRVTVDRDEITVVGALPPGDPHPGDPAAGPAPSAGGAGRTRRFREETRDVRIELARDAEHQFGRKVSWGVSLGGGTELFTTLSVPVMTRLRQPERQVLDTLVDSGVARSRSEALAWCVRLVGENADEWLARLREAMEKVEQIRAEGPGI</sequence>
<gene>
    <name evidence="2" type="ORF">CC117_06185</name>
</gene>